<keyword evidence="5" id="KW-0804">Transcription</keyword>
<dbReference type="AlphaFoldDB" id="A0A0N1H329"/>
<evidence type="ECO:0000313" key="10">
    <source>
        <dbReference type="Proteomes" id="UP000038010"/>
    </source>
</evidence>
<keyword evidence="3" id="KW-0805">Transcription regulation</keyword>
<dbReference type="CDD" id="cd12148">
    <property type="entry name" value="fungal_TF_MHR"/>
    <property type="match status" value="1"/>
</dbReference>
<dbReference type="GO" id="GO:0000981">
    <property type="term" value="F:DNA-binding transcription factor activity, RNA polymerase II-specific"/>
    <property type="evidence" value="ECO:0007669"/>
    <property type="project" value="InterPro"/>
</dbReference>
<gene>
    <name evidence="9" type="ORF">AB675_5204</name>
</gene>
<dbReference type="OrthoDB" id="424974at2759"/>
<evidence type="ECO:0000256" key="1">
    <source>
        <dbReference type="ARBA" id="ARBA00004123"/>
    </source>
</evidence>
<dbReference type="SMART" id="SM00066">
    <property type="entry name" value="GAL4"/>
    <property type="match status" value="1"/>
</dbReference>
<reference evidence="9 10" key="1">
    <citation type="submission" date="2015-06" db="EMBL/GenBank/DDBJ databases">
        <title>Draft genome of the ant-associated black yeast Phialophora attae CBS 131958.</title>
        <authorList>
            <person name="Moreno L.F."/>
            <person name="Stielow B.J."/>
            <person name="de Hoog S."/>
            <person name="Vicente V.A."/>
            <person name="Weiss V.A."/>
            <person name="de Vries M."/>
            <person name="Cruz L.M."/>
            <person name="Souza E.M."/>
        </authorList>
    </citation>
    <scope>NUCLEOTIDE SEQUENCE [LARGE SCALE GENOMIC DNA]</scope>
    <source>
        <strain evidence="9 10">CBS 131958</strain>
    </source>
</reference>
<dbReference type="PANTHER" id="PTHR31001:SF40">
    <property type="entry name" value="ZN(II)2CYS6 TRANSCRIPTION FACTOR (EUROFUNG)"/>
    <property type="match status" value="1"/>
</dbReference>
<proteinExistence type="predicted"/>
<comment type="subcellular location">
    <subcellularLocation>
        <location evidence="1">Nucleus</location>
    </subcellularLocation>
</comment>
<feature type="compositionally biased region" description="Basic and acidic residues" evidence="7">
    <location>
        <begin position="12"/>
        <end position="21"/>
    </location>
</feature>
<organism evidence="9 10">
    <name type="scientific">Cyphellophora attinorum</name>
    <dbReference type="NCBI Taxonomy" id="1664694"/>
    <lineage>
        <taxon>Eukaryota</taxon>
        <taxon>Fungi</taxon>
        <taxon>Dikarya</taxon>
        <taxon>Ascomycota</taxon>
        <taxon>Pezizomycotina</taxon>
        <taxon>Eurotiomycetes</taxon>
        <taxon>Chaetothyriomycetidae</taxon>
        <taxon>Chaetothyriales</taxon>
        <taxon>Cyphellophoraceae</taxon>
        <taxon>Cyphellophora</taxon>
    </lineage>
</organism>
<dbReference type="PROSITE" id="PS00463">
    <property type="entry name" value="ZN2_CY6_FUNGAL_1"/>
    <property type="match status" value="1"/>
</dbReference>
<feature type="compositionally biased region" description="Polar residues" evidence="7">
    <location>
        <begin position="829"/>
        <end position="844"/>
    </location>
</feature>
<dbReference type="InterPro" id="IPR036864">
    <property type="entry name" value="Zn2-C6_fun-type_DNA-bd_sf"/>
</dbReference>
<dbReference type="InterPro" id="IPR050613">
    <property type="entry name" value="Sec_Metabolite_Reg"/>
</dbReference>
<feature type="region of interest" description="Disordered" evidence="7">
    <location>
        <begin position="1"/>
        <end position="29"/>
    </location>
</feature>
<dbReference type="EMBL" id="LFJN01000015">
    <property type="protein sequence ID" value="KPI39277.1"/>
    <property type="molecule type" value="Genomic_DNA"/>
</dbReference>
<dbReference type="Pfam" id="PF00172">
    <property type="entry name" value="Zn_clus"/>
    <property type="match status" value="1"/>
</dbReference>
<dbReference type="STRING" id="1664694.A0A0N1H329"/>
<dbReference type="VEuPathDB" id="FungiDB:AB675_5204"/>
<comment type="caution">
    <text evidence="9">The sequence shown here is derived from an EMBL/GenBank/DDBJ whole genome shotgun (WGS) entry which is preliminary data.</text>
</comment>
<dbReference type="InterPro" id="IPR007219">
    <property type="entry name" value="XnlR_reg_dom"/>
</dbReference>
<evidence type="ECO:0000256" key="2">
    <source>
        <dbReference type="ARBA" id="ARBA00022723"/>
    </source>
</evidence>
<feature type="region of interest" description="Disordered" evidence="7">
    <location>
        <begin position="672"/>
        <end position="716"/>
    </location>
</feature>
<dbReference type="SUPFAM" id="SSF57701">
    <property type="entry name" value="Zn2/Cys6 DNA-binding domain"/>
    <property type="match status" value="1"/>
</dbReference>
<dbReference type="GeneID" id="28737278"/>
<dbReference type="RefSeq" id="XP_017999240.1">
    <property type="nucleotide sequence ID" value="XM_018145398.1"/>
</dbReference>
<dbReference type="GO" id="GO:0008270">
    <property type="term" value="F:zinc ion binding"/>
    <property type="evidence" value="ECO:0007669"/>
    <property type="project" value="InterPro"/>
</dbReference>
<dbReference type="PROSITE" id="PS50048">
    <property type="entry name" value="ZN2_CY6_FUNGAL_2"/>
    <property type="match status" value="1"/>
</dbReference>
<sequence>MESPQDSNTSRDASHEAESRVKSATQAKVRRRNRMITSCLECRRRKLKCDKQNPCTNCNKFSRDCTFLAPALDSISQQRLNDIKEKMGSLERVLEEDVAKRSQGVLKVKKERKTSIDLPGEASSGEDTPPEAYEQEIENTPLAVGDAAYEDDANDDVLDLGIRIGKMRMGERLGGFVRPKFSEELTIALANPTNDRRNDEERALGGVPALADDPHDFLEPGATFINPGAGFIFGDVGMKRNLIDYLPTKEVADTLTEKYRENVHYVARVLHWPSFQLLYDNFWTTALAGYEPQASAQAVVLSVLFSAIASMDDIDVHRLLGRSKKAVQTSFQKGAEICLSKAQFLRTTKVETLQAFVIYLIPMCRDQLTRAHSVLVGTALRLAECMGLHRDPKDVYGFPPVECHVRRILWFQLLFLDFRCGEGHGPRPTIRREDFDTKFPLNIDDADLMSGRIEESKTRFTDMTLSRLRFECNEMQRIIWYDRIRLEKKTVSLTHVLGKIEAFRKAMSGKYEPIFDKTIPIQHYASLVLSVLLNRMHTMVLHRYLNHMSKSLPDRLRQVVITTATQQLESAVELETTPDLYKWRWYNGVHQQWHAAFLLVNELYEHPNRKEADRLWKVFDYVFEPDTTLSRAQKGRSIIAAVKDRGAVYRDIRRLRAPGSIRSDTVAAVWRGKPAGGWPKDAQPPAQQARSPPVPSNPVQLNHQDFQPNSTGGSISQSAMNTSWTVDQPYTGFTKPNVTKGEPWNLGQVDAYGTVPERAPSIPGVNYSSPSEHSTNDPNNWPPMISNDQSGWAPIQALPSPQSGNMQLPTSAFSMPSANFQMPNYFPQQNMQQQRANSTSSNDDMNMPDIDWSEWDKIFPPSLNTGQLDISPPQYGQNS</sequence>
<evidence type="ECO:0000256" key="6">
    <source>
        <dbReference type="ARBA" id="ARBA00023242"/>
    </source>
</evidence>
<feature type="compositionally biased region" description="Polar residues" evidence="7">
    <location>
        <begin position="1"/>
        <end position="11"/>
    </location>
</feature>
<dbReference type="CDD" id="cd00067">
    <property type="entry name" value="GAL4"/>
    <property type="match status" value="1"/>
</dbReference>
<keyword evidence="2" id="KW-0479">Metal-binding</keyword>
<keyword evidence="10" id="KW-1185">Reference proteome</keyword>
<dbReference type="Gene3D" id="4.10.240.10">
    <property type="entry name" value="Zn(2)-C6 fungal-type DNA-binding domain"/>
    <property type="match status" value="1"/>
</dbReference>
<evidence type="ECO:0000256" key="5">
    <source>
        <dbReference type="ARBA" id="ARBA00023163"/>
    </source>
</evidence>
<evidence type="ECO:0000313" key="9">
    <source>
        <dbReference type="EMBL" id="KPI39277.1"/>
    </source>
</evidence>
<feature type="compositionally biased region" description="Polar residues" evidence="7">
    <location>
        <begin position="697"/>
        <end position="716"/>
    </location>
</feature>
<evidence type="ECO:0000256" key="3">
    <source>
        <dbReference type="ARBA" id="ARBA00023015"/>
    </source>
</evidence>
<protein>
    <submittedName>
        <fullName evidence="9">Putative transcriptional regulatory protein</fullName>
    </submittedName>
</protein>
<name>A0A0N1H329_9EURO</name>
<accession>A0A0N1H329</accession>
<dbReference type="Proteomes" id="UP000038010">
    <property type="component" value="Unassembled WGS sequence"/>
</dbReference>
<keyword evidence="4" id="KW-0238">DNA-binding</keyword>
<dbReference type="InterPro" id="IPR001138">
    <property type="entry name" value="Zn2Cys6_DnaBD"/>
</dbReference>
<evidence type="ECO:0000259" key="8">
    <source>
        <dbReference type="PROSITE" id="PS50048"/>
    </source>
</evidence>
<keyword evidence="6" id="KW-0539">Nucleus</keyword>
<feature type="compositionally biased region" description="Polar residues" evidence="7">
    <location>
        <begin position="862"/>
        <end position="879"/>
    </location>
</feature>
<dbReference type="GO" id="GO:0003677">
    <property type="term" value="F:DNA binding"/>
    <property type="evidence" value="ECO:0007669"/>
    <property type="project" value="UniProtKB-KW"/>
</dbReference>
<feature type="domain" description="Zn(2)-C6 fungal-type" evidence="8">
    <location>
        <begin position="38"/>
        <end position="67"/>
    </location>
</feature>
<feature type="region of interest" description="Disordered" evidence="7">
    <location>
        <begin position="829"/>
        <end position="879"/>
    </location>
</feature>
<dbReference type="Pfam" id="PF04082">
    <property type="entry name" value="Fungal_trans"/>
    <property type="match status" value="1"/>
</dbReference>
<dbReference type="GO" id="GO:0006351">
    <property type="term" value="P:DNA-templated transcription"/>
    <property type="evidence" value="ECO:0007669"/>
    <property type="project" value="InterPro"/>
</dbReference>
<dbReference type="SMART" id="SM00906">
    <property type="entry name" value="Fungal_trans"/>
    <property type="match status" value="1"/>
</dbReference>
<dbReference type="PANTHER" id="PTHR31001">
    <property type="entry name" value="UNCHARACTERIZED TRANSCRIPTIONAL REGULATORY PROTEIN"/>
    <property type="match status" value="1"/>
</dbReference>
<feature type="region of interest" description="Disordered" evidence="7">
    <location>
        <begin position="110"/>
        <end position="132"/>
    </location>
</feature>
<evidence type="ECO:0000256" key="4">
    <source>
        <dbReference type="ARBA" id="ARBA00023125"/>
    </source>
</evidence>
<dbReference type="GO" id="GO:0005634">
    <property type="term" value="C:nucleus"/>
    <property type="evidence" value="ECO:0007669"/>
    <property type="project" value="UniProtKB-SubCell"/>
</dbReference>
<evidence type="ECO:0000256" key="7">
    <source>
        <dbReference type="SAM" id="MobiDB-lite"/>
    </source>
</evidence>